<evidence type="ECO:0000313" key="2">
    <source>
        <dbReference type="EMBL" id="OQR66115.1"/>
    </source>
</evidence>
<keyword evidence="3" id="KW-1185">Reference proteome</keyword>
<feature type="region of interest" description="Disordered" evidence="1">
    <location>
        <begin position="1"/>
        <end position="134"/>
    </location>
</feature>
<evidence type="ECO:0000256" key="1">
    <source>
        <dbReference type="SAM" id="MobiDB-lite"/>
    </source>
</evidence>
<feature type="non-terminal residue" evidence="2">
    <location>
        <position position="1"/>
    </location>
</feature>
<dbReference type="EMBL" id="MNPL01033658">
    <property type="protein sequence ID" value="OQR66115.1"/>
    <property type="molecule type" value="Genomic_DNA"/>
</dbReference>
<protein>
    <submittedName>
        <fullName evidence="2">Uncharacterized protein</fullName>
    </submittedName>
</protein>
<reference evidence="2 3" key="1">
    <citation type="journal article" date="2017" name="Gigascience">
        <title>Draft genome of the honey bee ectoparasitic mite, Tropilaelaps mercedesae, is shaped by the parasitic life history.</title>
        <authorList>
            <person name="Dong X."/>
            <person name="Armstrong S.D."/>
            <person name="Xia D."/>
            <person name="Makepeace B.L."/>
            <person name="Darby A.C."/>
            <person name="Kadowaki T."/>
        </authorList>
    </citation>
    <scope>NUCLEOTIDE SEQUENCE [LARGE SCALE GENOMIC DNA]</scope>
    <source>
        <strain evidence="2">Wuxi-XJTLU</strain>
    </source>
</reference>
<dbReference type="AlphaFoldDB" id="A0A1V9WXY8"/>
<gene>
    <name evidence="2" type="ORF">BIW11_14366</name>
</gene>
<feature type="compositionally biased region" description="Polar residues" evidence="1">
    <location>
        <begin position="71"/>
        <end position="81"/>
    </location>
</feature>
<dbReference type="Proteomes" id="UP000192247">
    <property type="component" value="Unassembled WGS sequence"/>
</dbReference>
<feature type="compositionally biased region" description="Acidic residues" evidence="1">
    <location>
        <begin position="46"/>
        <end position="56"/>
    </location>
</feature>
<feature type="compositionally biased region" description="Basic and acidic residues" evidence="1">
    <location>
        <begin position="1"/>
        <end position="11"/>
    </location>
</feature>
<name>A0A1V9WXY8_9ACAR</name>
<proteinExistence type="predicted"/>
<evidence type="ECO:0000313" key="3">
    <source>
        <dbReference type="Proteomes" id="UP000192247"/>
    </source>
</evidence>
<sequence>VTSKPEGERSSYRSSSATDYPSRTSTALATRRQSYGARQSSRVQDSESDSESEESETQPQTSSLGRRLDESSTVSVLLSRSQEARRSMADNAAARDQQRHRNRKQSHDNVSFSLPMRKRPPRTTTTYPWLDSFQ</sequence>
<accession>A0A1V9WXY8</accession>
<feature type="compositionally biased region" description="Polar residues" evidence="1">
    <location>
        <begin position="12"/>
        <end position="37"/>
    </location>
</feature>
<comment type="caution">
    <text evidence="2">The sequence shown here is derived from an EMBL/GenBank/DDBJ whole genome shotgun (WGS) entry which is preliminary data.</text>
</comment>
<organism evidence="2 3">
    <name type="scientific">Tropilaelaps mercedesae</name>
    <dbReference type="NCBI Taxonomy" id="418985"/>
    <lineage>
        <taxon>Eukaryota</taxon>
        <taxon>Metazoa</taxon>
        <taxon>Ecdysozoa</taxon>
        <taxon>Arthropoda</taxon>
        <taxon>Chelicerata</taxon>
        <taxon>Arachnida</taxon>
        <taxon>Acari</taxon>
        <taxon>Parasitiformes</taxon>
        <taxon>Mesostigmata</taxon>
        <taxon>Gamasina</taxon>
        <taxon>Dermanyssoidea</taxon>
        <taxon>Laelapidae</taxon>
        <taxon>Tropilaelaps</taxon>
    </lineage>
</organism>
<dbReference type="InParanoid" id="A0A1V9WXY8"/>